<evidence type="ECO:0000256" key="4">
    <source>
        <dbReference type="ARBA" id="ARBA00022692"/>
    </source>
</evidence>
<evidence type="ECO:0000256" key="1">
    <source>
        <dbReference type="ARBA" id="ARBA00004651"/>
    </source>
</evidence>
<dbReference type="GO" id="GO:0015450">
    <property type="term" value="F:protein-transporting ATPase activity"/>
    <property type="evidence" value="ECO:0007669"/>
    <property type="project" value="InterPro"/>
</dbReference>
<dbReference type="Proteomes" id="UP000325122">
    <property type="component" value="Unassembled WGS sequence"/>
</dbReference>
<reference evidence="11 12" key="1">
    <citation type="submission" date="2019-09" db="EMBL/GenBank/DDBJ databases">
        <authorList>
            <person name="Kevbrin V."/>
            <person name="Grouzdev D.S."/>
        </authorList>
    </citation>
    <scope>NUCLEOTIDE SEQUENCE [LARGE SCALE GENOMIC DNA]</scope>
    <source>
        <strain evidence="11 12">G-192</strain>
    </source>
</reference>
<evidence type="ECO:0000256" key="9">
    <source>
        <dbReference type="HAMAP-Rule" id="MF_01464"/>
    </source>
</evidence>
<dbReference type="NCBIfam" id="TIGR00966">
    <property type="entry name" value="transloc_SecF"/>
    <property type="match status" value="1"/>
</dbReference>
<dbReference type="Pfam" id="PF02355">
    <property type="entry name" value="SecD_SecF_C"/>
    <property type="match status" value="1"/>
</dbReference>
<evidence type="ECO:0000259" key="10">
    <source>
        <dbReference type="Pfam" id="PF02355"/>
    </source>
</evidence>
<keyword evidence="8 9" id="KW-0472">Membrane</keyword>
<evidence type="ECO:0000313" key="12">
    <source>
        <dbReference type="Proteomes" id="UP000325122"/>
    </source>
</evidence>
<gene>
    <name evidence="9 11" type="primary">secF</name>
    <name evidence="11" type="ORF">F1654_01715</name>
</gene>
<dbReference type="PRINTS" id="PR01755">
    <property type="entry name" value="SECFTRNLCASE"/>
</dbReference>
<comment type="subunit">
    <text evidence="9">Forms a complex with SecD. Part of the essential Sec protein translocation apparatus which comprises SecA, SecYEG and auxiliary proteins SecDF-YajC and YidC.</text>
</comment>
<dbReference type="SUPFAM" id="SSF82866">
    <property type="entry name" value="Multidrug efflux transporter AcrB transmembrane domain"/>
    <property type="match status" value="1"/>
</dbReference>
<dbReference type="GO" id="GO:0005886">
    <property type="term" value="C:plasma membrane"/>
    <property type="evidence" value="ECO:0007669"/>
    <property type="project" value="UniProtKB-SubCell"/>
</dbReference>
<dbReference type="HAMAP" id="MF_01464_B">
    <property type="entry name" value="SecF_B"/>
    <property type="match status" value="1"/>
</dbReference>
<dbReference type="NCBIfam" id="TIGR00916">
    <property type="entry name" value="2A0604s01"/>
    <property type="match status" value="1"/>
</dbReference>
<evidence type="ECO:0000256" key="3">
    <source>
        <dbReference type="ARBA" id="ARBA00022475"/>
    </source>
</evidence>
<evidence type="ECO:0000313" key="11">
    <source>
        <dbReference type="EMBL" id="KAA5804746.1"/>
    </source>
</evidence>
<dbReference type="AlphaFoldDB" id="A0A5M6ZIV2"/>
<feature type="transmembrane region" description="Helical" evidence="9">
    <location>
        <begin position="208"/>
        <end position="231"/>
    </location>
</feature>
<evidence type="ECO:0000256" key="6">
    <source>
        <dbReference type="ARBA" id="ARBA00022989"/>
    </source>
</evidence>
<dbReference type="InterPro" id="IPR055344">
    <property type="entry name" value="SecD_SecF_C_bact"/>
</dbReference>
<feature type="transmembrane region" description="Helical" evidence="9">
    <location>
        <begin position="182"/>
        <end position="202"/>
    </location>
</feature>
<dbReference type="Pfam" id="PF07549">
    <property type="entry name" value="Sec_GG"/>
    <property type="match status" value="1"/>
</dbReference>
<dbReference type="GO" id="GO:0006605">
    <property type="term" value="P:protein targeting"/>
    <property type="evidence" value="ECO:0007669"/>
    <property type="project" value="UniProtKB-UniRule"/>
</dbReference>
<evidence type="ECO:0000256" key="2">
    <source>
        <dbReference type="ARBA" id="ARBA00022448"/>
    </source>
</evidence>
<dbReference type="EMBL" id="VWOJ01000001">
    <property type="protein sequence ID" value="KAA5804746.1"/>
    <property type="molecule type" value="Genomic_DNA"/>
</dbReference>
<keyword evidence="7 9" id="KW-0811">Translocation</keyword>
<keyword evidence="3 9" id="KW-1003">Cell membrane</keyword>
<comment type="similarity">
    <text evidence="9">Belongs to the SecD/SecF family. SecF subfamily.</text>
</comment>
<comment type="subcellular location">
    <subcellularLocation>
        <location evidence="1 9">Cell membrane</location>
        <topology evidence="1 9">Multi-pass membrane protein</topology>
    </subcellularLocation>
</comment>
<comment type="caution">
    <text evidence="11">The sequence shown here is derived from an EMBL/GenBank/DDBJ whole genome shotgun (WGS) entry which is preliminary data.</text>
</comment>
<evidence type="ECO:0000256" key="5">
    <source>
        <dbReference type="ARBA" id="ARBA00022927"/>
    </source>
</evidence>
<organism evidence="11 12">
    <name type="scientific">Alkalicaulis satelles</name>
    <dbReference type="NCBI Taxonomy" id="2609175"/>
    <lineage>
        <taxon>Bacteria</taxon>
        <taxon>Pseudomonadati</taxon>
        <taxon>Pseudomonadota</taxon>
        <taxon>Alphaproteobacteria</taxon>
        <taxon>Maricaulales</taxon>
        <taxon>Maricaulaceae</taxon>
        <taxon>Alkalicaulis</taxon>
    </lineage>
</organism>
<keyword evidence="12" id="KW-1185">Reference proteome</keyword>
<dbReference type="InterPro" id="IPR022813">
    <property type="entry name" value="SecD/SecF_arch_bac"/>
</dbReference>
<dbReference type="GO" id="GO:0065002">
    <property type="term" value="P:intracellular protein transmembrane transport"/>
    <property type="evidence" value="ECO:0007669"/>
    <property type="project" value="UniProtKB-UniRule"/>
</dbReference>
<protein>
    <recommendedName>
        <fullName evidence="9">Protein-export membrane protein SecF</fullName>
    </recommendedName>
</protein>
<keyword evidence="6 9" id="KW-1133">Transmembrane helix</keyword>
<dbReference type="GO" id="GO:0043952">
    <property type="term" value="P:protein transport by the Sec complex"/>
    <property type="evidence" value="ECO:0007669"/>
    <property type="project" value="UniProtKB-UniRule"/>
</dbReference>
<evidence type="ECO:0000256" key="7">
    <source>
        <dbReference type="ARBA" id="ARBA00023010"/>
    </source>
</evidence>
<keyword evidence="2 9" id="KW-0813">Transport</keyword>
<dbReference type="InterPro" id="IPR048634">
    <property type="entry name" value="SecD_SecF_C"/>
</dbReference>
<feature type="transmembrane region" description="Helical" evidence="9">
    <location>
        <begin position="285"/>
        <end position="309"/>
    </location>
</feature>
<sequence>MNFFPFVRLLPVETRYQFIRMRVGAFILSMAMILGSVGAFFTFGLNLGIDFRGGTVIALSTAPEPADLGEIRTALGALNLGDVQVQEFGGPSDVLVRVAMVDVDTAERVTGAPVEDFEAAQQAARRAVQGVLNDTLANVEYLSIEVVGPQVSGELVVAGTTAVIVALVLMLLYIWFRFEWQFSVGAVLALIHDVILTIGFFAVTQLEFNLPTIAAILTIVGYSMNDTVVVYDRIREMFRKYKTKPTAEVLDIAINATLSRTILTSGTTLVAILSMAIIGGPALEGFALALIWGVAIGTYSSIFVAAPLLTLTGVKRDSGEEEGARAHGV</sequence>
<dbReference type="PANTHER" id="PTHR30081">
    <property type="entry name" value="PROTEIN-EXPORT MEMBRANE PROTEIN SEC"/>
    <property type="match status" value="1"/>
</dbReference>
<keyword evidence="4 9" id="KW-0812">Transmembrane</keyword>
<dbReference type="Gene3D" id="1.20.1640.10">
    <property type="entry name" value="Multidrug efflux transporter AcrB transmembrane domain"/>
    <property type="match status" value="1"/>
</dbReference>
<feature type="transmembrane region" description="Helical" evidence="9">
    <location>
        <begin position="252"/>
        <end position="279"/>
    </location>
</feature>
<dbReference type="PANTHER" id="PTHR30081:SF8">
    <property type="entry name" value="PROTEIN TRANSLOCASE SUBUNIT SECF"/>
    <property type="match status" value="1"/>
</dbReference>
<accession>A0A5M6ZIV2</accession>
<evidence type="ECO:0000256" key="8">
    <source>
        <dbReference type="ARBA" id="ARBA00023136"/>
    </source>
</evidence>
<dbReference type="InterPro" id="IPR005665">
    <property type="entry name" value="SecF_bac"/>
</dbReference>
<dbReference type="InterPro" id="IPR022645">
    <property type="entry name" value="SecD/SecF_bac"/>
</dbReference>
<feature type="domain" description="Protein export membrane protein SecD/SecF C-terminal" evidence="10">
    <location>
        <begin position="131"/>
        <end position="312"/>
    </location>
</feature>
<proteinExistence type="inferred from homology"/>
<feature type="transmembrane region" description="Helical" evidence="9">
    <location>
        <begin position="21"/>
        <end position="43"/>
    </location>
</feature>
<dbReference type="RefSeq" id="WP_150021777.1">
    <property type="nucleotide sequence ID" value="NZ_VWOJ01000001.1"/>
</dbReference>
<comment type="function">
    <text evidence="9">Part of the Sec protein translocase complex. Interacts with the SecYEG preprotein conducting channel. SecDF uses the proton motive force (PMF) to complete protein translocation after the ATP-dependent function of SecA.</text>
</comment>
<dbReference type="InterPro" id="IPR022646">
    <property type="entry name" value="SecD/SecF_CS"/>
</dbReference>
<name>A0A5M6ZIV2_9PROT</name>
<keyword evidence="5 9" id="KW-0653">Protein transport</keyword>
<feature type="transmembrane region" description="Helical" evidence="9">
    <location>
        <begin position="155"/>
        <end position="175"/>
    </location>
</feature>